<feature type="region of interest" description="Disordered" evidence="16">
    <location>
        <begin position="291"/>
        <end position="323"/>
    </location>
</feature>
<dbReference type="Gene3D" id="3.90.320.10">
    <property type="match status" value="1"/>
</dbReference>
<keyword evidence="4 15" id="KW-0378">Hydrolase</keyword>
<comment type="catalytic activity">
    <reaction evidence="11">
        <text>Couples ATP hydrolysis with the unwinding of duplex DNA by translocating in the 3'-5' direction.</text>
        <dbReference type="EC" id="5.6.2.4"/>
    </reaction>
</comment>
<evidence type="ECO:0000256" key="1">
    <source>
        <dbReference type="ARBA" id="ARBA00022722"/>
    </source>
</evidence>
<feature type="domain" description="UvrD-like helicase ATP-binding" evidence="17">
    <location>
        <begin position="9"/>
        <end position="560"/>
    </location>
</feature>
<evidence type="ECO:0000256" key="3">
    <source>
        <dbReference type="ARBA" id="ARBA00022763"/>
    </source>
</evidence>
<dbReference type="InterPro" id="IPR000212">
    <property type="entry name" value="DNA_helicase_UvrD/REP"/>
</dbReference>
<proteinExistence type="predicted"/>
<dbReference type="RefSeq" id="WP_354695527.1">
    <property type="nucleotide sequence ID" value="NZ_JAZHOG010000007.1"/>
</dbReference>
<evidence type="ECO:0000256" key="12">
    <source>
        <dbReference type="ARBA" id="ARBA00034808"/>
    </source>
</evidence>
<dbReference type="GO" id="GO:0003677">
    <property type="term" value="F:DNA binding"/>
    <property type="evidence" value="ECO:0007669"/>
    <property type="project" value="UniProtKB-KW"/>
</dbReference>
<dbReference type="GO" id="GO:0000725">
    <property type="term" value="P:recombinational repair"/>
    <property type="evidence" value="ECO:0007669"/>
    <property type="project" value="TreeGrafter"/>
</dbReference>
<evidence type="ECO:0000313" key="19">
    <source>
        <dbReference type="EMBL" id="MEJ8568204.1"/>
    </source>
</evidence>
<feature type="compositionally biased region" description="Low complexity" evidence="16">
    <location>
        <begin position="309"/>
        <end position="319"/>
    </location>
</feature>
<dbReference type="Pfam" id="PF13361">
    <property type="entry name" value="UvrD_C"/>
    <property type="match status" value="1"/>
</dbReference>
<feature type="region of interest" description="Disordered" evidence="16">
    <location>
        <begin position="1027"/>
        <end position="1058"/>
    </location>
</feature>
<protein>
    <recommendedName>
        <fullName evidence="12">DNA 3'-5' helicase</fullName>
        <ecNumber evidence="12">5.6.2.4</ecNumber>
    </recommendedName>
    <alternativeName>
        <fullName evidence="13">DNA 3'-5' helicase II</fullName>
    </alternativeName>
</protein>
<keyword evidence="3" id="KW-0227">DNA damage</keyword>
<evidence type="ECO:0000259" key="18">
    <source>
        <dbReference type="PROSITE" id="PS51217"/>
    </source>
</evidence>
<evidence type="ECO:0000256" key="10">
    <source>
        <dbReference type="ARBA" id="ARBA00023235"/>
    </source>
</evidence>
<feature type="binding site" evidence="15">
    <location>
        <begin position="30"/>
        <end position="37"/>
    </location>
    <ligand>
        <name>ATP</name>
        <dbReference type="ChEBI" id="CHEBI:30616"/>
    </ligand>
</feature>
<reference evidence="19 20" key="1">
    <citation type="submission" date="2024-02" db="EMBL/GenBank/DDBJ databases">
        <title>A novel Wenzhouxiangellaceae bacterium, isolated from coastal sediments.</title>
        <authorList>
            <person name="Du Z.-J."/>
            <person name="Ye Y.-Q."/>
            <person name="Zhang X.-Y."/>
        </authorList>
    </citation>
    <scope>NUCLEOTIDE SEQUENCE [LARGE SCALE GENOMIC DNA]</scope>
    <source>
        <strain evidence="19 20">CH-27</strain>
    </source>
</reference>
<keyword evidence="2 15" id="KW-0547">Nucleotide-binding</keyword>
<keyword evidence="10" id="KW-0413">Isomerase</keyword>
<keyword evidence="5 15" id="KW-0347">Helicase</keyword>
<evidence type="ECO:0000256" key="2">
    <source>
        <dbReference type="ARBA" id="ARBA00022741"/>
    </source>
</evidence>
<evidence type="ECO:0000256" key="7">
    <source>
        <dbReference type="ARBA" id="ARBA00022840"/>
    </source>
</evidence>
<dbReference type="Pfam" id="PF12705">
    <property type="entry name" value="PDDEXK_1"/>
    <property type="match status" value="1"/>
</dbReference>
<dbReference type="AlphaFoldDB" id="A0AAW9RGT9"/>
<keyword evidence="9" id="KW-0234">DNA repair</keyword>
<dbReference type="InterPro" id="IPR011335">
    <property type="entry name" value="Restrct_endonuc-II-like"/>
</dbReference>
<dbReference type="SUPFAM" id="SSF52540">
    <property type="entry name" value="P-loop containing nucleoside triphosphate hydrolases"/>
    <property type="match status" value="1"/>
</dbReference>
<feature type="domain" description="UvrD-like helicase C-terminal" evidence="18">
    <location>
        <begin position="572"/>
        <end position="851"/>
    </location>
</feature>
<evidence type="ECO:0000313" key="20">
    <source>
        <dbReference type="Proteomes" id="UP001359886"/>
    </source>
</evidence>
<dbReference type="PROSITE" id="PS51198">
    <property type="entry name" value="UVRD_HELICASE_ATP_BIND"/>
    <property type="match status" value="1"/>
</dbReference>
<dbReference type="GO" id="GO:0043138">
    <property type="term" value="F:3'-5' DNA helicase activity"/>
    <property type="evidence" value="ECO:0007669"/>
    <property type="project" value="UniProtKB-EC"/>
</dbReference>
<evidence type="ECO:0000256" key="11">
    <source>
        <dbReference type="ARBA" id="ARBA00034617"/>
    </source>
</evidence>
<name>A0AAW9RGT9_9GAMM</name>
<feature type="region of interest" description="Disordered" evidence="16">
    <location>
        <begin position="731"/>
        <end position="752"/>
    </location>
</feature>
<evidence type="ECO:0000256" key="13">
    <source>
        <dbReference type="ARBA" id="ARBA00034923"/>
    </source>
</evidence>
<dbReference type="SUPFAM" id="SSF52980">
    <property type="entry name" value="Restriction endonuclease-like"/>
    <property type="match status" value="1"/>
</dbReference>
<evidence type="ECO:0000256" key="4">
    <source>
        <dbReference type="ARBA" id="ARBA00022801"/>
    </source>
</evidence>
<comment type="caution">
    <text evidence="19">The sequence shown here is derived from an EMBL/GenBank/DDBJ whole genome shotgun (WGS) entry which is preliminary data.</text>
</comment>
<dbReference type="Gene3D" id="3.40.50.300">
    <property type="entry name" value="P-loop containing nucleotide triphosphate hydrolases"/>
    <property type="match status" value="4"/>
</dbReference>
<evidence type="ECO:0000256" key="6">
    <source>
        <dbReference type="ARBA" id="ARBA00022839"/>
    </source>
</evidence>
<dbReference type="InterPro" id="IPR014017">
    <property type="entry name" value="DNA_helicase_UvrD-like_C"/>
</dbReference>
<dbReference type="EMBL" id="JAZHOG010000007">
    <property type="protein sequence ID" value="MEJ8568204.1"/>
    <property type="molecule type" value="Genomic_DNA"/>
</dbReference>
<evidence type="ECO:0000256" key="9">
    <source>
        <dbReference type="ARBA" id="ARBA00023204"/>
    </source>
</evidence>
<keyword evidence="1" id="KW-0540">Nuclease</keyword>
<dbReference type="Pfam" id="PF00580">
    <property type="entry name" value="UvrD-helicase"/>
    <property type="match status" value="2"/>
</dbReference>
<evidence type="ECO:0000256" key="14">
    <source>
        <dbReference type="ARBA" id="ARBA00048988"/>
    </source>
</evidence>
<dbReference type="InterPro" id="IPR011604">
    <property type="entry name" value="PDDEXK-like_dom_sf"/>
</dbReference>
<accession>A0AAW9RGT9</accession>
<organism evidence="19 20">
    <name type="scientific">Elongatibacter sediminis</name>
    <dbReference type="NCBI Taxonomy" id="3119006"/>
    <lineage>
        <taxon>Bacteria</taxon>
        <taxon>Pseudomonadati</taxon>
        <taxon>Pseudomonadota</taxon>
        <taxon>Gammaproteobacteria</taxon>
        <taxon>Chromatiales</taxon>
        <taxon>Wenzhouxiangellaceae</taxon>
        <taxon>Elongatibacter</taxon>
    </lineage>
</organism>
<gene>
    <name evidence="19" type="ORF">V3330_11260</name>
</gene>
<evidence type="ECO:0000256" key="16">
    <source>
        <dbReference type="SAM" id="MobiDB-lite"/>
    </source>
</evidence>
<evidence type="ECO:0000256" key="15">
    <source>
        <dbReference type="PROSITE-ProRule" id="PRU00560"/>
    </source>
</evidence>
<dbReference type="GO" id="GO:0005829">
    <property type="term" value="C:cytosol"/>
    <property type="evidence" value="ECO:0007669"/>
    <property type="project" value="TreeGrafter"/>
</dbReference>
<keyword evidence="7 15" id="KW-0067">ATP-binding</keyword>
<keyword evidence="20" id="KW-1185">Reference proteome</keyword>
<dbReference type="GO" id="GO:0005524">
    <property type="term" value="F:ATP binding"/>
    <property type="evidence" value="ECO:0007669"/>
    <property type="project" value="UniProtKB-UniRule"/>
</dbReference>
<dbReference type="GO" id="GO:0033202">
    <property type="term" value="C:DNA helicase complex"/>
    <property type="evidence" value="ECO:0007669"/>
    <property type="project" value="TreeGrafter"/>
</dbReference>
<dbReference type="InterPro" id="IPR038726">
    <property type="entry name" value="PDDEXK_AddAB-type"/>
</dbReference>
<evidence type="ECO:0000256" key="8">
    <source>
        <dbReference type="ARBA" id="ARBA00023125"/>
    </source>
</evidence>
<evidence type="ECO:0000259" key="17">
    <source>
        <dbReference type="PROSITE" id="PS51198"/>
    </source>
</evidence>
<dbReference type="InterPro" id="IPR014016">
    <property type="entry name" value="UvrD-like_ATP-bd"/>
</dbReference>
<sequence>MTDLSRPRPPADQDQRDAALDLERSFIVQAPAGSGKTELLTQRLLKLLGRVERPERVLAITFTRKATQEMRERIMRRLRQAAAGDAPKPHEAEAVRLAQGVLENDAWHGWHLLDHPGRLRILTIDSLCANLLQRSPEHGAAVSGLRLMEQPKPLYRRAVRSLFEDLDDPESLTGTGLGDGVALHESLVRVLTHLEGDVAQLEDLLIGMLRIRDQWVDPEAEPVPGRPRPSMRDVLRYRQAAEYAAFRDILGGANVDNAIRLACELGAESDSDHADTAPAAALARLLRSGVNDGSGTDANPGTGTGTSTGTGADTSAGGAAVPGAGNDPFETVLATVDTGTADPDVVAAWCLAQLLTTKAGKFRGKTAIKPAFFKNAGEHLAPQATALGEIHQRWFENPVARDAIERMAKYPPLTTGEFDDRILQDVVALLRVLLVELNVAMSEEGATDFQHLAQAALNCLEPAPDGGISPVLMAEDQRLDHLLVDEFQDTSHTQHRLIAHLTEGWQPGDGRTLFLVGDPMQSIYRFRQADVGLFTRVVREQRMGEVPVELLRLTANFRSAVEIVDWANARFRTIFPAEERRDSGAVAYHPAVAEREPGGHVRIHPLAPDYSDEDEAREIAGLIRDCRARLDDPEIAVLVRARSHLRALAHELSRQGIAFEAVDVDPLTERPAIQDLRAIARVLAQPSDRVAWLALLRAPWCALTVPWLHRLAGERRDADILQRLGHISQSVESNWEEEDPMGPPPTDDDWPQASRQRLARLYRVMRRALDGAHGERLAERVERAWLELQGPACVAGPEEWENAADFLALLDRLERESPRELIERLDEAMDDLYARGRPSRVQLMTIHKAKGLEFDVVILPRLHSKVGRNERRLIMAQPFTLEGRAAAAAPGNLATESDAGPARQWNGGALGDGILMAAVTTRRQNGPSLYDYLGAVDKERQDYETQRVLYVAATRARTELHLFGRYGYRAKDDAFTIPAGSFMKMLEPVFGPAAETLDYTPGASDDSTEEAPLMPLLRLRESLPAGIMPGAAPEDAAHEGSVAPQPEPEPEAFQLPGLPDRNAAALGDALHQMLECLFDFAGGEAARAWATGMLENDTALRSLIRNAGAETGQLEALTQKLRAFIRTLLQSDAGRELLAVAPNAAFAELPLMSRAGHRIAHHIIDLAFRDTQGRWHIVDYKTGADTPQTREAWRAQLSRYATLLEAVTGTAPHRLAIYLAATGTTLNFDADGLEDT</sequence>
<keyword evidence="8" id="KW-0238">DNA-binding</keyword>
<keyword evidence="6" id="KW-0269">Exonuclease</keyword>
<dbReference type="PROSITE" id="PS51217">
    <property type="entry name" value="UVRD_HELICASE_CTER"/>
    <property type="match status" value="1"/>
</dbReference>
<dbReference type="Gene3D" id="1.10.486.10">
    <property type="entry name" value="PCRA, domain 4"/>
    <property type="match status" value="1"/>
</dbReference>
<dbReference type="PANTHER" id="PTHR11070">
    <property type="entry name" value="UVRD / RECB / PCRA DNA HELICASE FAMILY MEMBER"/>
    <property type="match status" value="1"/>
</dbReference>
<dbReference type="GO" id="GO:0004527">
    <property type="term" value="F:exonuclease activity"/>
    <property type="evidence" value="ECO:0007669"/>
    <property type="project" value="UniProtKB-KW"/>
</dbReference>
<feature type="compositionally biased region" description="Acidic residues" evidence="16">
    <location>
        <begin position="734"/>
        <end position="750"/>
    </location>
</feature>
<dbReference type="InterPro" id="IPR027417">
    <property type="entry name" value="P-loop_NTPase"/>
</dbReference>
<dbReference type="Proteomes" id="UP001359886">
    <property type="component" value="Unassembled WGS sequence"/>
</dbReference>
<dbReference type="PANTHER" id="PTHR11070:SF2">
    <property type="entry name" value="ATP-DEPENDENT DNA HELICASE SRS2"/>
    <property type="match status" value="1"/>
</dbReference>
<comment type="catalytic activity">
    <reaction evidence="14">
        <text>ATP + H2O = ADP + phosphate + H(+)</text>
        <dbReference type="Rhea" id="RHEA:13065"/>
        <dbReference type="ChEBI" id="CHEBI:15377"/>
        <dbReference type="ChEBI" id="CHEBI:15378"/>
        <dbReference type="ChEBI" id="CHEBI:30616"/>
        <dbReference type="ChEBI" id="CHEBI:43474"/>
        <dbReference type="ChEBI" id="CHEBI:456216"/>
        <dbReference type="EC" id="5.6.2.4"/>
    </reaction>
</comment>
<evidence type="ECO:0000256" key="5">
    <source>
        <dbReference type="ARBA" id="ARBA00022806"/>
    </source>
</evidence>
<dbReference type="EC" id="5.6.2.4" evidence="12"/>